<dbReference type="GO" id="GO:0004756">
    <property type="term" value="F:selenide, water dikinase activity"/>
    <property type="evidence" value="ECO:0007669"/>
    <property type="project" value="UniProtKB-EC"/>
</dbReference>
<dbReference type="NCBIfam" id="TIGR00476">
    <property type="entry name" value="selD"/>
    <property type="match status" value="1"/>
</dbReference>
<dbReference type="InterPro" id="IPR010918">
    <property type="entry name" value="PurM-like_C_dom"/>
</dbReference>
<dbReference type="SUPFAM" id="SSF55326">
    <property type="entry name" value="PurM N-terminal domain-like"/>
    <property type="match status" value="1"/>
</dbReference>
<dbReference type="PANTHER" id="PTHR10256">
    <property type="entry name" value="SELENIDE, WATER DIKINASE"/>
    <property type="match status" value="1"/>
</dbReference>
<sequence>MVLRGDIAIVKTVDVFTPIVDDPYIQGKIAACNSTSDIYAMGVLDITGALVILGIPESLPLEVSREMLRGFQDFCRGEGTTIIGGHTILNPYPLIGGAVVGVGKKEDILTKGGAREEDKIILTKPLGTQTAMALSRVEPEYVSLLDIEDKEKEKIVNKAIELMTLSNRKGLLALRELEREVGKRIGHAMTDITGFGILGHGNEVAKKSNVEIEIHTLPVIKGTERLAPLFGHPLLEGYGAETAGGLFISIEREYAEDLVEKLQKYGCYGFEVGKVKRKGVGKAYLSKDVKIVSVE</sequence>
<dbReference type="InterPro" id="IPR036676">
    <property type="entry name" value="PurM-like_C_sf"/>
</dbReference>
<organism evidence="8 9">
    <name type="scientific">Methanofervidicoccus abyssi</name>
    <dbReference type="NCBI Taxonomy" id="2082189"/>
    <lineage>
        <taxon>Archaea</taxon>
        <taxon>Methanobacteriati</taxon>
        <taxon>Methanobacteriota</taxon>
        <taxon>Methanomada group</taxon>
        <taxon>Methanococci</taxon>
        <taxon>Methanococcales</taxon>
        <taxon>Methanofervidicoccus</taxon>
    </lineage>
</organism>
<keyword evidence="3 8" id="KW-0418">Kinase</keyword>
<proteinExistence type="predicted"/>
<dbReference type="Proteomes" id="UP000290527">
    <property type="component" value="Unassembled WGS sequence"/>
</dbReference>
<keyword evidence="4" id="KW-0067">ATP-binding</keyword>
<dbReference type="Pfam" id="PF02769">
    <property type="entry name" value="AIRS_C"/>
    <property type="match status" value="1"/>
</dbReference>
<dbReference type="Pfam" id="PF00586">
    <property type="entry name" value="AIRS"/>
    <property type="match status" value="1"/>
</dbReference>
<comment type="caution">
    <text evidence="8">The sequence shown here is derived from an EMBL/GenBank/DDBJ whole genome shotgun (WGS) entry which is preliminary data.</text>
</comment>
<reference evidence="8 9" key="1">
    <citation type="journal article" date="2019" name="Int. J. Syst. Evol. Microbiol.">
        <title>Methanofervidicoccus abyssi gen. nov., sp. nov., a hydrogenotrophic methanogen, isolated from a hydrothermal vent chimney in the Mid-Cayman Spreading Center, the Caribbean Sea.</title>
        <authorList>
            <person name="Sakai S."/>
            <person name="Takaki Y."/>
            <person name="Miyazaki M."/>
            <person name="Ogawara M."/>
            <person name="Yanagawa K."/>
            <person name="Miyazaki J."/>
            <person name="Takai K."/>
        </authorList>
    </citation>
    <scope>NUCLEOTIDE SEQUENCE [LARGE SCALE GENOMIC DNA]</scope>
    <source>
        <strain evidence="8 9">HHB</strain>
    </source>
</reference>
<dbReference type="InterPro" id="IPR036921">
    <property type="entry name" value="PurM-like_N_sf"/>
</dbReference>
<evidence type="ECO:0000313" key="8">
    <source>
        <dbReference type="EMBL" id="GBF36638.1"/>
    </source>
</evidence>
<keyword evidence="9" id="KW-1185">Reference proteome</keyword>
<name>A0A401HQV9_9EURY</name>
<evidence type="ECO:0000313" key="9">
    <source>
        <dbReference type="Proteomes" id="UP000290527"/>
    </source>
</evidence>
<evidence type="ECO:0000256" key="3">
    <source>
        <dbReference type="ARBA" id="ARBA00022777"/>
    </source>
</evidence>
<dbReference type="GO" id="GO:0005737">
    <property type="term" value="C:cytoplasm"/>
    <property type="evidence" value="ECO:0007669"/>
    <property type="project" value="TreeGrafter"/>
</dbReference>
<dbReference type="InterPro" id="IPR004536">
    <property type="entry name" value="SPS/SelD"/>
</dbReference>
<keyword evidence="5" id="KW-0711">Selenium</keyword>
<evidence type="ECO:0000259" key="6">
    <source>
        <dbReference type="Pfam" id="PF00586"/>
    </source>
</evidence>
<accession>A0A401HQV9</accession>
<dbReference type="Gene3D" id="3.30.1330.10">
    <property type="entry name" value="PurM-like, N-terminal domain"/>
    <property type="match status" value="1"/>
</dbReference>
<dbReference type="AlphaFoldDB" id="A0A401HQV9"/>
<evidence type="ECO:0000256" key="2">
    <source>
        <dbReference type="ARBA" id="ARBA00022741"/>
    </source>
</evidence>
<dbReference type="EMBL" id="BFAX01000004">
    <property type="protein sequence ID" value="GBF36638.1"/>
    <property type="molecule type" value="Genomic_DNA"/>
</dbReference>
<feature type="domain" description="PurM-like C-terminal" evidence="7">
    <location>
        <begin position="115"/>
        <end position="283"/>
    </location>
</feature>
<protein>
    <submittedName>
        <fullName evidence="8">Selenide, water dikinase</fullName>
        <ecNumber evidence="8">2.7.9.3</ecNumber>
    </submittedName>
</protein>
<evidence type="ECO:0000256" key="4">
    <source>
        <dbReference type="ARBA" id="ARBA00022840"/>
    </source>
</evidence>
<gene>
    <name evidence="8" type="ORF">MHHB_P0868</name>
</gene>
<dbReference type="InterPro" id="IPR016188">
    <property type="entry name" value="PurM-like_N"/>
</dbReference>
<feature type="domain" description="PurM-like N-terminal" evidence="6">
    <location>
        <begin position="4"/>
        <end position="102"/>
    </location>
</feature>
<keyword evidence="1 8" id="KW-0808">Transferase</keyword>
<dbReference type="SUPFAM" id="SSF56042">
    <property type="entry name" value="PurM C-terminal domain-like"/>
    <property type="match status" value="1"/>
</dbReference>
<evidence type="ECO:0000259" key="7">
    <source>
        <dbReference type="Pfam" id="PF02769"/>
    </source>
</evidence>
<keyword evidence="2" id="KW-0547">Nucleotide-binding</keyword>
<dbReference type="PANTHER" id="PTHR10256:SF0">
    <property type="entry name" value="INACTIVE SELENIDE, WATER DIKINASE-LIKE PROTEIN-RELATED"/>
    <property type="match status" value="1"/>
</dbReference>
<evidence type="ECO:0000256" key="1">
    <source>
        <dbReference type="ARBA" id="ARBA00022679"/>
    </source>
</evidence>
<evidence type="ECO:0000256" key="5">
    <source>
        <dbReference type="ARBA" id="ARBA00023266"/>
    </source>
</evidence>
<dbReference type="GO" id="GO:0016260">
    <property type="term" value="P:selenocysteine biosynthetic process"/>
    <property type="evidence" value="ECO:0007669"/>
    <property type="project" value="TreeGrafter"/>
</dbReference>
<dbReference type="PIRSF" id="PIRSF036407">
    <property type="entry name" value="Selenphspht_syn"/>
    <property type="match status" value="1"/>
</dbReference>
<dbReference type="EC" id="2.7.9.3" evidence="8"/>
<dbReference type="Gene3D" id="3.90.650.10">
    <property type="entry name" value="PurM-like C-terminal domain"/>
    <property type="match status" value="1"/>
</dbReference>
<dbReference type="NCBIfam" id="NF010705">
    <property type="entry name" value="PRK14105.1"/>
    <property type="match status" value="1"/>
</dbReference>
<dbReference type="GO" id="GO:0005524">
    <property type="term" value="F:ATP binding"/>
    <property type="evidence" value="ECO:0007669"/>
    <property type="project" value="UniProtKB-KW"/>
</dbReference>